<sequence>MSMQDVADFVRIRATVPNLHSLFNDTRYSDATVLMNGITLPVHKSVICTQSEYFEKAFQDAFVEGSSGVLTFNNGSGAAHWRVFEYLYTGGYSDELSHVSEDDPALLKEPRVYALANMFFLEDLKAVATAKLQQKLQDLWISDSFPECIREIYATTPENDCAMRSAVVEVAKVHVRELGSKDVFKDLIREGGDFAVQYFESVIFPPPPADSSNLRPTGGLFGGPPRGYRPLK</sequence>
<dbReference type="PANTHER" id="PTHR47843">
    <property type="entry name" value="BTB DOMAIN-CONTAINING PROTEIN-RELATED"/>
    <property type="match status" value="1"/>
</dbReference>
<evidence type="ECO:0000313" key="3">
    <source>
        <dbReference type="EMBL" id="KAF2843965.1"/>
    </source>
</evidence>
<name>A0A6A7APG1_9PLEO</name>
<dbReference type="PANTHER" id="PTHR47843:SF5">
    <property type="entry name" value="BTB_POZ DOMAIN PROTEIN"/>
    <property type="match status" value="1"/>
</dbReference>
<evidence type="ECO:0000313" key="4">
    <source>
        <dbReference type="Proteomes" id="UP000799423"/>
    </source>
</evidence>
<proteinExistence type="predicted"/>
<dbReference type="EMBL" id="MU006452">
    <property type="protein sequence ID" value="KAF2843965.1"/>
    <property type="molecule type" value="Genomic_DNA"/>
</dbReference>
<dbReference type="CDD" id="cd18186">
    <property type="entry name" value="BTB_POZ_ZBTB_KLHL-like"/>
    <property type="match status" value="1"/>
</dbReference>
<organism evidence="3 4">
    <name type="scientific">Plenodomus tracheiphilus IPT5</name>
    <dbReference type="NCBI Taxonomy" id="1408161"/>
    <lineage>
        <taxon>Eukaryota</taxon>
        <taxon>Fungi</taxon>
        <taxon>Dikarya</taxon>
        <taxon>Ascomycota</taxon>
        <taxon>Pezizomycotina</taxon>
        <taxon>Dothideomycetes</taxon>
        <taxon>Pleosporomycetidae</taxon>
        <taxon>Pleosporales</taxon>
        <taxon>Pleosporineae</taxon>
        <taxon>Leptosphaeriaceae</taxon>
        <taxon>Plenodomus</taxon>
    </lineage>
</organism>
<evidence type="ECO:0000259" key="2">
    <source>
        <dbReference type="PROSITE" id="PS50097"/>
    </source>
</evidence>
<dbReference type="AlphaFoldDB" id="A0A6A7APG1"/>
<dbReference type="InterPro" id="IPR011333">
    <property type="entry name" value="SKP1/BTB/POZ_sf"/>
</dbReference>
<dbReference type="SUPFAM" id="SSF54695">
    <property type="entry name" value="POZ domain"/>
    <property type="match status" value="1"/>
</dbReference>
<dbReference type="Proteomes" id="UP000799423">
    <property type="component" value="Unassembled WGS sequence"/>
</dbReference>
<feature type="region of interest" description="Disordered" evidence="1">
    <location>
        <begin position="209"/>
        <end position="232"/>
    </location>
</feature>
<protein>
    <recommendedName>
        <fullName evidence="2">BTB domain-containing protein</fullName>
    </recommendedName>
</protein>
<gene>
    <name evidence="3" type="ORF">T440DRAFT_494274</name>
</gene>
<reference evidence="3" key="1">
    <citation type="submission" date="2020-01" db="EMBL/GenBank/DDBJ databases">
        <authorList>
            <consortium name="DOE Joint Genome Institute"/>
            <person name="Haridas S."/>
            <person name="Albert R."/>
            <person name="Binder M."/>
            <person name="Bloem J."/>
            <person name="Labutti K."/>
            <person name="Salamov A."/>
            <person name="Andreopoulos B."/>
            <person name="Baker S.E."/>
            <person name="Barry K."/>
            <person name="Bills G."/>
            <person name="Bluhm B.H."/>
            <person name="Cannon C."/>
            <person name="Castanera R."/>
            <person name="Culley D.E."/>
            <person name="Daum C."/>
            <person name="Ezra D."/>
            <person name="Gonzalez J.B."/>
            <person name="Henrissat B."/>
            <person name="Kuo A."/>
            <person name="Liang C."/>
            <person name="Lipzen A."/>
            <person name="Lutzoni F."/>
            <person name="Magnuson J."/>
            <person name="Mondo S."/>
            <person name="Nolan M."/>
            <person name="Ohm R."/>
            <person name="Pangilinan J."/>
            <person name="Park H.-J."/>
            <person name="Ramirez L."/>
            <person name="Alfaro M."/>
            <person name="Sun H."/>
            <person name="Tritt A."/>
            <person name="Yoshinaga Y."/>
            <person name="Zwiers L.-H."/>
            <person name="Turgeon B.G."/>
            <person name="Goodwin S.B."/>
            <person name="Spatafora J.W."/>
            <person name="Crous P.W."/>
            <person name="Grigoriev I.V."/>
        </authorList>
    </citation>
    <scope>NUCLEOTIDE SEQUENCE</scope>
    <source>
        <strain evidence="3">IPT5</strain>
    </source>
</reference>
<accession>A0A6A7APG1</accession>
<evidence type="ECO:0000256" key="1">
    <source>
        <dbReference type="SAM" id="MobiDB-lite"/>
    </source>
</evidence>
<dbReference type="OrthoDB" id="6359816at2759"/>
<dbReference type="InterPro" id="IPR000210">
    <property type="entry name" value="BTB/POZ_dom"/>
</dbReference>
<dbReference type="Gene3D" id="3.30.710.10">
    <property type="entry name" value="Potassium Channel Kv1.1, Chain A"/>
    <property type="match status" value="1"/>
</dbReference>
<feature type="domain" description="BTB" evidence="2">
    <location>
        <begin position="29"/>
        <end position="90"/>
    </location>
</feature>
<dbReference type="PROSITE" id="PS50097">
    <property type="entry name" value="BTB"/>
    <property type="match status" value="1"/>
</dbReference>
<keyword evidence="4" id="KW-1185">Reference proteome</keyword>
<dbReference type="Pfam" id="PF00651">
    <property type="entry name" value="BTB"/>
    <property type="match status" value="1"/>
</dbReference>